<keyword evidence="4" id="KW-1185">Reference proteome</keyword>
<dbReference type="PANTHER" id="PTHR12149">
    <property type="entry name" value="FRUCTOSAMINE 3 KINASE-RELATED PROTEIN"/>
    <property type="match status" value="1"/>
</dbReference>
<dbReference type="PANTHER" id="PTHR12149:SF8">
    <property type="entry name" value="PROTEIN-RIBULOSAMINE 3-KINASE"/>
    <property type="match status" value="1"/>
</dbReference>
<accession>A0AAE3SEX5</accession>
<sequence length="286" mass="32935">MSNRILKIISEFLGERIISSQSIGGGCIAQSGKVITDKGNLYFLKQGYDNGMFECEANGLKEIAKADCIETPNVILVDKDFLLLELIPQGVKNFRSMKEFGKDLARMHQFTSNMYGFMEDNFIGTSIQYNSYSSNWTEFYFQNRLLFQYRLSEANGNVTKEFKNLFLKIESEISNILDGSEDTASLLHGDLWAGNYMINNEGNAVLIDPAVYYGNREADLAMTKLFGGFNEEFYEAYNNEYPLTKDYKYRENIYLLYHVMNHYNLFGNSYYGQMIDLMNSYIKKGN</sequence>
<comment type="caution">
    <text evidence="3">The sequence shown here is derived from an EMBL/GenBank/DDBJ whole genome shotgun (WGS) entry which is preliminary data.</text>
</comment>
<dbReference type="SUPFAM" id="SSF56112">
    <property type="entry name" value="Protein kinase-like (PK-like)"/>
    <property type="match status" value="1"/>
</dbReference>
<evidence type="ECO:0000256" key="1">
    <source>
        <dbReference type="ARBA" id="ARBA00009460"/>
    </source>
</evidence>
<organism evidence="3 4">
    <name type="scientific">Plebeiibacterium sediminum</name>
    <dbReference type="NCBI Taxonomy" id="2992112"/>
    <lineage>
        <taxon>Bacteria</taxon>
        <taxon>Pseudomonadati</taxon>
        <taxon>Bacteroidota</taxon>
        <taxon>Bacteroidia</taxon>
        <taxon>Marinilabiliales</taxon>
        <taxon>Marinilabiliaceae</taxon>
        <taxon>Plebeiibacterium</taxon>
    </lineage>
</organism>
<dbReference type="InterPro" id="IPR016477">
    <property type="entry name" value="Fructo-/Ketosamine-3-kinase"/>
</dbReference>
<dbReference type="Proteomes" id="UP001209229">
    <property type="component" value="Unassembled WGS sequence"/>
</dbReference>
<dbReference type="Gene3D" id="3.30.200.20">
    <property type="entry name" value="Phosphorylase Kinase, domain 1"/>
    <property type="match status" value="1"/>
</dbReference>
<comment type="similarity">
    <text evidence="1 2">Belongs to the fructosamine kinase family.</text>
</comment>
<dbReference type="PIRSF" id="PIRSF006221">
    <property type="entry name" value="Ketosamine-3-kinase"/>
    <property type="match status" value="1"/>
</dbReference>
<dbReference type="EMBL" id="JAPDPJ010000017">
    <property type="protein sequence ID" value="MCW3786661.1"/>
    <property type="molecule type" value="Genomic_DNA"/>
</dbReference>
<reference evidence="3" key="1">
    <citation type="submission" date="2022-10" db="EMBL/GenBank/DDBJ databases">
        <authorList>
            <person name="Yu W.X."/>
        </authorList>
    </citation>
    <scope>NUCLEOTIDE SEQUENCE</scope>
    <source>
        <strain evidence="3">AAT</strain>
    </source>
</reference>
<evidence type="ECO:0000313" key="4">
    <source>
        <dbReference type="Proteomes" id="UP001209229"/>
    </source>
</evidence>
<gene>
    <name evidence="3" type="ORF">OM075_09290</name>
</gene>
<dbReference type="AlphaFoldDB" id="A0AAE3SEX5"/>
<evidence type="ECO:0000313" key="3">
    <source>
        <dbReference type="EMBL" id="MCW3786661.1"/>
    </source>
</evidence>
<dbReference type="RefSeq" id="WP_301190225.1">
    <property type="nucleotide sequence ID" value="NZ_JAPDPJ010000017.1"/>
</dbReference>
<dbReference type="Pfam" id="PF03881">
    <property type="entry name" value="Fructosamin_kin"/>
    <property type="match status" value="1"/>
</dbReference>
<dbReference type="InterPro" id="IPR011009">
    <property type="entry name" value="Kinase-like_dom_sf"/>
</dbReference>
<keyword evidence="2 3" id="KW-0418">Kinase</keyword>
<proteinExistence type="inferred from homology"/>
<name>A0AAE3SEX5_9BACT</name>
<protein>
    <submittedName>
        <fullName evidence="3">Fructosamine kinase family protein</fullName>
    </submittedName>
</protein>
<evidence type="ECO:0000256" key="2">
    <source>
        <dbReference type="PIRNR" id="PIRNR006221"/>
    </source>
</evidence>
<dbReference type="GO" id="GO:0016301">
    <property type="term" value="F:kinase activity"/>
    <property type="evidence" value="ECO:0007669"/>
    <property type="project" value="UniProtKB-UniRule"/>
</dbReference>
<keyword evidence="2" id="KW-0808">Transferase</keyword>
<dbReference type="Gene3D" id="3.90.1200.10">
    <property type="match status" value="1"/>
</dbReference>
<dbReference type="PROSITE" id="PS51257">
    <property type="entry name" value="PROKAR_LIPOPROTEIN"/>
    <property type="match status" value="1"/>
</dbReference>